<dbReference type="PANTHER" id="PTHR35165:SF6">
    <property type="entry name" value="OS08G0113900 PROTEIN"/>
    <property type="match status" value="1"/>
</dbReference>
<evidence type="ECO:0000256" key="1">
    <source>
        <dbReference type="SAM" id="MobiDB-lite"/>
    </source>
</evidence>
<keyword evidence="4" id="KW-1185">Reference proteome</keyword>
<feature type="transmembrane region" description="Helical" evidence="2">
    <location>
        <begin position="80"/>
        <end position="103"/>
    </location>
</feature>
<feature type="region of interest" description="Disordered" evidence="1">
    <location>
        <begin position="1"/>
        <end position="35"/>
    </location>
</feature>
<organism evidence="3 4">
    <name type="scientific">Panicum virgatum</name>
    <name type="common">Blackwell switchgrass</name>
    <dbReference type="NCBI Taxonomy" id="38727"/>
    <lineage>
        <taxon>Eukaryota</taxon>
        <taxon>Viridiplantae</taxon>
        <taxon>Streptophyta</taxon>
        <taxon>Embryophyta</taxon>
        <taxon>Tracheophyta</taxon>
        <taxon>Spermatophyta</taxon>
        <taxon>Magnoliopsida</taxon>
        <taxon>Liliopsida</taxon>
        <taxon>Poales</taxon>
        <taxon>Poaceae</taxon>
        <taxon>PACMAD clade</taxon>
        <taxon>Panicoideae</taxon>
        <taxon>Panicodae</taxon>
        <taxon>Paniceae</taxon>
        <taxon>Panicinae</taxon>
        <taxon>Panicum</taxon>
        <taxon>Panicum sect. Hiantes</taxon>
    </lineage>
</organism>
<dbReference type="Proteomes" id="UP000823388">
    <property type="component" value="Chromosome 6K"/>
</dbReference>
<comment type="caution">
    <text evidence="3">The sequence shown here is derived from an EMBL/GenBank/DDBJ whole genome shotgun (WGS) entry which is preliminary data.</text>
</comment>
<keyword evidence="2" id="KW-1133">Transmembrane helix</keyword>
<reference evidence="3" key="1">
    <citation type="submission" date="2020-05" db="EMBL/GenBank/DDBJ databases">
        <title>WGS assembly of Panicum virgatum.</title>
        <authorList>
            <person name="Lovell J.T."/>
            <person name="Jenkins J."/>
            <person name="Shu S."/>
            <person name="Juenger T.E."/>
            <person name="Schmutz J."/>
        </authorList>
    </citation>
    <scope>NUCLEOTIDE SEQUENCE</scope>
    <source>
        <strain evidence="3">AP13</strain>
    </source>
</reference>
<keyword evidence="2" id="KW-0812">Transmembrane</keyword>
<gene>
    <name evidence="3" type="ORF">PVAP13_6KG017800</name>
</gene>
<dbReference type="InterPro" id="IPR032238">
    <property type="entry name" value="ATP-synth_Z"/>
</dbReference>
<feature type="transmembrane region" description="Helical" evidence="2">
    <location>
        <begin position="52"/>
        <end position="74"/>
    </location>
</feature>
<name>A0A8T0R671_PANVG</name>
<dbReference type="Pfam" id="PF16594">
    <property type="entry name" value="ATP-synt_Z"/>
    <property type="match status" value="1"/>
</dbReference>
<protein>
    <submittedName>
        <fullName evidence="3">Uncharacterized protein</fullName>
    </submittedName>
</protein>
<evidence type="ECO:0000313" key="3">
    <source>
        <dbReference type="EMBL" id="KAG2581167.1"/>
    </source>
</evidence>
<dbReference type="AlphaFoldDB" id="A0A8T0R671"/>
<proteinExistence type="predicted"/>
<evidence type="ECO:0000256" key="2">
    <source>
        <dbReference type="SAM" id="Phobius"/>
    </source>
</evidence>
<dbReference type="EMBL" id="CM029047">
    <property type="protein sequence ID" value="KAG2581167.1"/>
    <property type="molecule type" value="Genomic_DNA"/>
</dbReference>
<accession>A0A8T0R671</accession>
<dbReference type="PANTHER" id="PTHR35165">
    <property type="entry name" value="OS08G0113900 PROTEIN"/>
    <property type="match status" value="1"/>
</dbReference>
<evidence type="ECO:0000313" key="4">
    <source>
        <dbReference type="Proteomes" id="UP000823388"/>
    </source>
</evidence>
<keyword evidence="2" id="KW-0472">Membrane</keyword>
<sequence length="128" mass="12796">MLLPTARTPHHHPGCSSKAPADDGASVGDLKRGNPAAAAGRREEAVVVIAEAAVDVCLTAAAVAGAALLAWWAVAFHPAYAHLWMVPVGLVLACTPPLVCLALRFSGDGGQAGSAGAPPPLAAVVVHK</sequence>